<dbReference type="Proteomes" id="UP000029964">
    <property type="component" value="Unassembled WGS sequence"/>
</dbReference>
<evidence type="ECO:0000256" key="1">
    <source>
        <dbReference type="ARBA" id="ARBA00004141"/>
    </source>
</evidence>
<feature type="transmembrane region" description="Helical" evidence="7">
    <location>
        <begin position="367"/>
        <end position="389"/>
    </location>
</feature>
<dbReference type="InterPro" id="IPR005828">
    <property type="entry name" value="MFS_sugar_transport-like"/>
</dbReference>
<feature type="transmembrane region" description="Helical" evidence="7">
    <location>
        <begin position="71"/>
        <end position="94"/>
    </location>
</feature>
<feature type="transmembrane region" description="Helical" evidence="7">
    <location>
        <begin position="243"/>
        <end position="266"/>
    </location>
</feature>
<organism evidence="9 10">
    <name type="scientific">Hapsidospora chrysogenum (strain ATCC 11550 / CBS 779.69 / DSM 880 / IAM 14645 / JCM 23072 / IMI 49137)</name>
    <name type="common">Acremonium chrysogenum</name>
    <dbReference type="NCBI Taxonomy" id="857340"/>
    <lineage>
        <taxon>Eukaryota</taxon>
        <taxon>Fungi</taxon>
        <taxon>Dikarya</taxon>
        <taxon>Ascomycota</taxon>
        <taxon>Pezizomycotina</taxon>
        <taxon>Sordariomycetes</taxon>
        <taxon>Hypocreomycetidae</taxon>
        <taxon>Hypocreales</taxon>
        <taxon>Bionectriaceae</taxon>
        <taxon>Hapsidospora</taxon>
    </lineage>
</organism>
<feature type="domain" description="Major facilitator superfamily (MFS) profile" evidence="8">
    <location>
        <begin position="74"/>
        <end position="518"/>
    </location>
</feature>
<dbReference type="EMBL" id="JPKY01000022">
    <property type="protein sequence ID" value="KFH46212.1"/>
    <property type="molecule type" value="Genomic_DNA"/>
</dbReference>
<dbReference type="GO" id="GO:0005351">
    <property type="term" value="F:carbohydrate:proton symporter activity"/>
    <property type="evidence" value="ECO:0007669"/>
    <property type="project" value="TreeGrafter"/>
</dbReference>
<feature type="transmembrane region" description="Helical" evidence="7">
    <location>
        <begin position="114"/>
        <end position="137"/>
    </location>
</feature>
<accession>A0A086TA30</accession>
<keyword evidence="5 7" id="KW-0472">Membrane</keyword>
<dbReference type="Gene3D" id="1.20.1250.20">
    <property type="entry name" value="MFS general substrate transporter like domains"/>
    <property type="match status" value="1"/>
</dbReference>
<evidence type="ECO:0000256" key="6">
    <source>
        <dbReference type="SAM" id="MobiDB-lite"/>
    </source>
</evidence>
<sequence length="556" mass="59667">MEHTNSDKSSVKPTAMEQEYIELGSASSNPLDSRKVGSTNPLASTKPNGGGQAEEPHTLPFWQAVKRYPKVVGYCLALTVAVIGWGYDLAIVGAVPGVDSFKDDYGVMHKGKMIIPGVWLGLFLGLPPAGSALGSVTAGELQDRIGRRFSLMVGSIVSGIAVSLIFFSHLAPDPSSKRTMFTVGITIQGYSVGIIKVVCMTYVSENAPTAIRGSAMGLFPTFNLLGQLIGVIVLFIVNDLGTTGYLGAFGSQWVLSLAPFIISCVMPESPAYYVRKDDDVRAQRSAKRLFAPRVDPQVMLKEIREVIEEEMALTAGIGWKMCFYPHNLRRTMIVILANLIPTFFGLDLLSNASVFLQTMGVDSDVSLLMLIVGIVCGMLGNGAGMWMLTKVGRRPATLWTTAIAGALWGVLGIMGFWKSQVLGYVSAGIIIAIVVVVAVGAWPGSYAIAGEASALRMRSKTQAVGAVLAQISSVIMGLILPLIFSEDQGNLGGRTGLVYVGLCAVGIVLGWLYIPEMKDRSALEIDHMFELKLPARQFRHWRAEGQGEVVVVAGRD</sequence>
<comment type="subcellular location">
    <subcellularLocation>
        <location evidence="1">Membrane</location>
        <topology evidence="1">Multi-pass membrane protein</topology>
    </subcellularLocation>
</comment>
<dbReference type="AlphaFoldDB" id="A0A086TA30"/>
<evidence type="ECO:0000256" key="5">
    <source>
        <dbReference type="ARBA" id="ARBA00023136"/>
    </source>
</evidence>
<feature type="compositionally biased region" description="Polar residues" evidence="6">
    <location>
        <begin position="25"/>
        <end position="47"/>
    </location>
</feature>
<evidence type="ECO:0000256" key="4">
    <source>
        <dbReference type="ARBA" id="ARBA00022989"/>
    </source>
</evidence>
<feature type="transmembrane region" description="Helical" evidence="7">
    <location>
        <begin position="149"/>
        <end position="168"/>
    </location>
</feature>
<comment type="similarity">
    <text evidence="2">Belongs to the major facilitator superfamily. Sugar transporter (TC 2.A.1.1) family.</text>
</comment>
<proteinExistence type="inferred from homology"/>
<dbReference type="Pfam" id="PF00083">
    <property type="entry name" value="Sugar_tr"/>
    <property type="match status" value="1"/>
</dbReference>
<evidence type="ECO:0000256" key="2">
    <source>
        <dbReference type="ARBA" id="ARBA00010992"/>
    </source>
</evidence>
<keyword evidence="10" id="KW-1185">Reference proteome</keyword>
<gene>
    <name evidence="9" type="ORF">ACRE_029870</name>
</gene>
<keyword evidence="3 7" id="KW-0812">Transmembrane</keyword>
<protein>
    <submittedName>
        <fullName evidence="9">Maltose permease-like protein</fullName>
    </submittedName>
</protein>
<feature type="transmembrane region" description="Helical" evidence="7">
    <location>
        <begin position="215"/>
        <end position="237"/>
    </location>
</feature>
<dbReference type="InterPro" id="IPR036259">
    <property type="entry name" value="MFS_trans_sf"/>
</dbReference>
<feature type="transmembrane region" description="Helical" evidence="7">
    <location>
        <begin position="180"/>
        <end position="203"/>
    </location>
</feature>
<dbReference type="OrthoDB" id="6612291at2759"/>
<evidence type="ECO:0000313" key="9">
    <source>
        <dbReference type="EMBL" id="KFH46212.1"/>
    </source>
</evidence>
<dbReference type="PANTHER" id="PTHR48022">
    <property type="entry name" value="PLASTIDIC GLUCOSE TRANSPORTER 4"/>
    <property type="match status" value="1"/>
</dbReference>
<dbReference type="HOGENOM" id="CLU_001265_11_0_1"/>
<evidence type="ECO:0000259" key="8">
    <source>
        <dbReference type="PROSITE" id="PS50850"/>
    </source>
</evidence>
<feature type="region of interest" description="Disordered" evidence="6">
    <location>
        <begin position="22"/>
        <end position="55"/>
    </location>
</feature>
<evidence type="ECO:0000256" key="7">
    <source>
        <dbReference type="SAM" id="Phobius"/>
    </source>
</evidence>
<dbReference type="GO" id="GO:0016020">
    <property type="term" value="C:membrane"/>
    <property type="evidence" value="ECO:0007669"/>
    <property type="project" value="UniProtKB-SubCell"/>
</dbReference>
<name>A0A086TA30_HAPC1</name>
<dbReference type="PANTHER" id="PTHR48022:SF41">
    <property type="entry name" value="MAJOR FACILITATOR SUPERFAMILY (MFS) PROFILE DOMAIN-CONTAINING PROTEIN"/>
    <property type="match status" value="1"/>
</dbReference>
<dbReference type="PROSITE" id="PS50850">
    <property type="entry name" value="MFS"/>
    <property type="match status" value="1"/>
</dbReference>
<dbReference type="SUPFAM" id="SSF103473">
    <property type="entry name" value="MFS general substrate transporter"/>
    <property type="match status" value="1"/>
</dbReference>
<feature type="transmembrane region" description="Helical" evidence="7">
    <location>
        <begin position="463"/>
        <end position="484"/>
    </location>
</feature>
<comment type="caution">
    <text evidence="9">The sequence shown here is derived from an EMBL/GenBank/DDBJ whole genome shotgun (WGS) entry which is preliminary data.</text>
</comment>
<dbReference type="InterPro" id="IPR050360">
    <property type="entry name" value="MFS_Sugar_Transporters"/>
</dbReference>
<evidence type="ECO:0000256" key="3">
    <source>
        <dbReference type="ARBA" id="ARBA00022692"/>
    </source>
</evidence>
<feature type="transmembrane region" description="Helical" evidence="7">
    <location>
        <begin position="333"/>
        <end position="355"/>
    </location>
</feature>
<feature type="transmembrane region" description="Helical" evidence="7">
    <location>
        <begin position="423"/>
        <end position="442"/>
    </location>
</feature>
<keyword evidence="4 7" id="KW-1133">Transmembrane helix</keyword>
<reference evidence="10" key="1">
    <citation type="journal article" date="2014" name="Genome Announc.">
        <title>Genome sequence and annotation of Acremonium chrysogenum, producer of the beta-lactam antibiotic cephalosporin C.</title>
        <authorList>
            <person name="Terfehr D."/>
            <person name="Dahlmann T.A."/>
            <person name="Specht T."/>
            <person name="Zadra I."/>
            <person name="Kuernsteiner H."/>
            <person name="Kueck U."/>
        </authorList>
    </citation>
    <scope>NUCLEOTIDE SEQUENCE [LARGE SCALE GENOMIC DNA]</scope>
    <source>
        <strain evidence="10">ATCC 11550 / CBS 779.69 / DSM 880 / IAM 14645 / JCM 23072 / IMI 49137</strain>
    </source>
</reference>
<feature type="transmembrane region" description="Helical" evidence="7">
    <location>
        <begin position="496"/>
        <end position="514"/>
    </location>
</feature>
<dbReference type="InterPro" id="IPR020846">
    <property type="entry name" value="MFS_dom"/>
</dbReference>
<feature type="transmembrane region" description="Helical" evidence="7">
    <location>
        <begin position="396"/>
        <end position="417"/>
    </location>
</feature>
<evidence type="ECO:0000313" key="10">
    <source>
        <dbReference type="Proteomes" id="UP000029964"/>
    </source>
</evidence>